<organism evidence="1 2">
    <name type="scientific">Portunus trituberculatus</name>
    <name type="common">Swimming crab</name>
    <name type="synonym">Neptunus trituberculatus</name>
    <dbReference type="NCBI Taxonomy" id="210409"/>
    <lineage>
        <taxon>Eukaryota</taxon>
        <taxon>Metazoa</taxon>
        <taxon>Ecdysozoa</taxon>
        <taxon>Arthropoda</taxon>
        <taxon>Crustacea</taxon>
        <taxon>Multicrustacea</taxon>
        <taxon>Malacostraca</taxon>
        <taxon>Eumalacostraca</taxon>
        <taxon>Eucarida</taxon>
        <taxon>Decapoda</taxon>
        <taxon>Pleocyemata</taxon>
        <taxon>Brachyura</taxon>
        <taxon>Eubrachyura</taxon>
        <taxon>Portunoidea</taxon>
        <taxon>Portunidae</taxon>
        <taxon>Portuninae</taxon>
        <taxon>Portunus</taxon>
    </lineage>
</organism>
<name>A0A5B7GNZ3_PORTR</name>
<dbReference type="AlphaFoldDB" id="A0A5B7GNZ3"/>
<gene>
    <name evidence="1" type="ORF">E2C01_054549</name>
</gene>
<reference evidence="1 2" key="1">
    <citation type="submission" date="2019-05" db="EMBL/GenBank/DDBJ databases">
        <title>Another draft genome of Portunus trituberculatus and its Hox gene families provides insights of decapod evolution.</title>
        <authorList>
            <person name="Jeong J.-H."/>
            <person name="Song I."/>
            <person name="Kim S."/>
            <person name="Choi T."/>
            <person name="Kim D."/>
            <person name="Ryu S."/>
            <person name="Kim W."/>
        </authorList>
    </citation>
    <scope>NUCLEOTIDE SEQUENCE [LARGE SCALE GENOMIC DNA]</scope>
    <source>
        <tissue evidence="1">Muscle</tissue>
    </source>
</reference>
<dbReference type="Proteomes" id="UP000324222">
    <property type="component" value="Unassembled WGS sequence"/>
</dbReference>
<dbReference type="EMBL" id="VSRR010017595">
    <property type="protein sequence ID" value="MPC60502.1"/>
    <property type="molecule type" value="Genomic_DNA"/>
</dbReference>
<protein>
    <submittedName>
        <fullName evidence="1">Uncharacterized protein</fullName>
    </submittedName>
</protein>
<proteinExistence type="predicted"/>
<keyword evidence="2" id="KW-1185">Reference proteome</keyword>
<comment type="caution">
    <text evidence="1">The sequence shown here is derived from an EMBL/GenBank/DDBJ whole genome shotgun (WGS) entry which is preliminary data.</text>
</comment>
<evidence type="ECO:0000313" key="1">
    <source>
        <dbReference type="EMBL" id="MPC60502.1"/>
    </source>
</evidence>
<evidence type="ECO:0000313" key="2">
    <source>
        <dbReference type="Proteomes" id="UP000324222"/>
    </source>
</evidence>
<accession>A0A5B7GNZ3</accession>
<sequence>MGLLEPRPRGSVTAFCCTSGWGQAGREEGCGAKASRGGSSLGSQVGARGGCVARVEGSGRVVVVEVVVVVEEVVVVVVVGTP</sequence>